<comment type="caution">
    <text evidence="3">The sequence shown here is derived from an EMBL/GenBank/DDBJ whole genome shotgun (WGS) entry which is preliminary data.</text>
</comment>
<evidence type="ECO:0000313" key="4">
    <source>
        <dbReference type="Proteomes" id="UP001597383"/>
    </source>
</evidence>
<evidence type="ECO:0000256" key="1">
    <source>
        <dbReference type="SAM" id="Phobius"/>
    </source>
</evidence>
<organism evidence="3 4">
    <name type="scientific">Ornithinibacillus salinisoli</name>
    <dbReference type="NCBI Taxonomy" id="1848459"/>
    <lineage>
        <taxon>Bacteria</taxon>
        <taxon>Bacillati</taxon>
        <taxon>Bacillota</taxon>
        <taxon>Bacilli</taxon>
        <taxon>Bacillales</taxon>
        <taxon>Bacillaceae</taxon>
        <taxon>Ornithinibacillus</taxon>
    </lineage>
</organism>
<keyword evidence="4" id="KW-1185">Reference proteome</keyword>
<name>A0ABW4W168_9BACI</name>
<accession>A0ABW4W168</accession>
<reference evidence="4" key="1">
    <citation type="journal article" date="2019" name="Int. J. Syst. Evol. Microbiol.">
        <title>The Global Catalogue of Microorganisms (GCM) 10K type strain sequencing project: providing services to taxonomists for standard genome sequencing and annotation.</title>
        <authorList>
            <consortium name="The Broad Institute Genomics Platform"/>
            <consortium name="The Broad Institute Genome Sequencing Center for Infectious Disease"/>
            <person name="Wu L."/>
            <person name="Ma J."/>
        </authorList>
    </citation>
    <scope>NUCLEOTIDE SEQUENCE [LARGE SCALE GENOMIC DNA]</scope>
    <source>
        <strain evidence="4">R28</strain>
    </source>
</reference>
<keyword evidence="1" id="KW-1133">Transmembrane helix</keyword>
<protein>
    <submittedName>
        <fullName evidence="3">Cell wall-active antibiotics response protein LiaF</fullName>
    </submittedName>
</protein>
<dbReference type="NCBIfam" id="NF040535">
    <property type="entry name" value="LiaF_C_term"/>
    <property type="match status" value="1"/>
</dbReference>
<feature type="transmembrane region" description="Helical" evidence="1">
    <location>
        <begin position="12"/>
        <end position="45"/>
    </location>
</feature>
<dbReference type="PIRSF" id="PIRSF031509">
    <property type="entry name" value="Cell_wall_LiaF/YvqF"/>
    <property type="match status" value="1"/>
</dbReference>
<sequence>MFQRLNTETLNWILIIGVILFIAEIVFFNGGLIISALFSGLFIYFGWKNFVRLWGKILFWIGLISLVLSILNMLAVRFLVIVAIVLFIMNYVKKTQEAEKISPDLITHQEVIVDPMVIKQPLFHHKIFDDQQTDQTAYQWRDINIHGGFGDRIIDLSNTVLPNDTAVVSIRHFVGNVEIYVPYEVEVSIHHSSIFGRAHILGKHHLKIMNESLIYQTEKYDTTSLPRVKIITSIVSGDIEVKRI</sequence>
<keyword evidence="1" id="KW-0472">Membrane</keyword>
<feature type="transmembrane region" description="Helical" evidence="1">
    <location>
        <begin position="57"/>
        <end position="88"/>
    </location>
</feature>
<dbReference type="Pfam" id="PF09922">
    <property type="entry name" value="LiaF-like_C"/>
    <property type="match status" value="1"/>
</dbReference>
<evidence type="ECO:0000259" key="2">
    <source>
        <dbReference type="Pfam" id="PF09922"/>
    </source>
</evidence>
<keyword evidence="1" id="KW-0812">Transmembrane</keyword>
<dbReference type="InterPro" id="IPR024425">
    <property type="entry name" value="LiaF-like_C"/>
</dbReference>
<gene>
    <name evidence="3" type="primary">liaF</name>
    <name evidence="3" type="ORF">ACFSJF_12560</name>
</gene>
<dbReference type="Proteomes" id="UP001597383">
    <property type="component" value="Unassembled WGS sequence"/>
</dbReference>
<dbReference type="EMBL" id="JBHUHQ010000016">
    <property type="protein sequence ID" value="MFD2045104.1"/>
    <property type="molecule type" value="Genomic_DNA"/>
</dbReference>
<evidence type="ECO:0000313" key="3">
    <source>
        <dbReference type="EMBL" id="MFD2045104.1"/>
    </source>
</evidence>
<dbReference type="RefSeq" id="WP_377557718.1">
    <property type="nucleotide sequence ID" value="NZ_JBHUHQ010000016.1"/>
</dbReference>
<dbReference type="InterPro" id="IPR016975">
    <property type="entry name" value="Cell_wall_LiaF"/>
</dbReference>
<proteinExistence type="predicted"/>
<feature type="domain" description="Cell wall-active antibiotics response LiaF-like C-terminal" evidence="2">
    <location>
        <begin position="127"/>
        <end position="241"/>
    </location>
</feature>
<dbReference type="InterPro" id="IPR047793">
    <property type="entry name" value="LiaF_C"/>
</dbReference>